<dbReference type="PANTHER" id="PTHR38471:SF2">
    <property type="entry name" value="FOUR HELIX BUNDLE PROTEIN"/>
    <property type="match status" value="1"/>
</dbReference>
<organism evidence="2 4">
    <name type="scientific">Mucilaginibacter lappiensis</name>
    <dbReference type="NCBI Taxonomy" id="354630"/>
    <lineage>
        <taxon>Bacteria</taxon>
        <taxon>Pseudomonadati</taxon>
        <taxon>Bacteroidota</taxon>
        <taxon>Sphingobacteriia</taxon>
        <taxon>Sphingobacteriales</taxon>
        <taxon>Sphingobacteriaceae</taxon>
        <taxon>Mucilaginibacter</taxon>
    </lineage>
</organism>
<evidence type="ECO:0000313" key="3">
    <source>
        <dbReference type="Proteomes" id="UP000541583"/>
    </source>
</evidence>
<comment type="caution">
    <text evidence="2">The sequence shown here is derived from an EMBL/GenBank/DDBJ whole genome shotgun (WGS) entry which is preliminary data.</text>
</comment>
<dbReference type="Gene3D" id="1.20.1440.60">
    <property type="entry name" value="23S rRNA-intervening sequence"/>
    <property type="match status" value="1"/>
</dbReference>
<dbReference type="AlphaFoldDB" id="A0A1N7CT30"/>
<dbReference type="OrthoDB" id="9811959at2"/>
<dbReference type="NCBIfam" id="TIGR02436">
    <property type="entry name" value="four helix bundle protein"/>
    <property type="match status" value="1"/>
</dbReference>
<dbReference type="STRING" id="354630.SAMN05421821_11010"/>
<dbReference type="InterPro" id="IPR012657">
    <property type="entry name" value="23S_rRNA-intervening_sequence"/>
</dbReference>
<gene>
    <name evidence="2" type="ORF">HDF22_003004</name>
    <name evidence="1" type="ORF">HDF23_003758</name>
</gene>
<evidence type="ECO:0000313" key="4">
    <source>
        <dbReference type="Proteomes" id="UP000548326"/>
    </source>
</evidence>
<dbReference type="Pfam" id="PF05635">
    <property type="entry name" value="23S_rRNA_IVP"/>
    <property type="match status" value="1"/>
</dbReference>
<name>A0A1N7CT30_9SPHI</name>
<evidence type="ECO:0000313" key="1">
    <source>
        <dbReference type="EMBL" id="MBB6110991.1"/>
    </source>
</evidence>
<accession>A0A1N7CT30</accession>
<dbReference type="Proteomes" id="UP000548326">
    <property type="component" value="Unassembled WGS sequence"/>
</dbReference>
<dbReference type="InterPro" id="IPR036583">
    <property type="entry name" value="23S_rRNA_IVS_sf"/>
</dbReference>
<dbReference type="Proteomes" id="UP000541583">
    <property type="component" value="Unassembled WGS sequence"/>
</dbReference>
<evidence type="ECO:0000313" key="2">
    <source>
        <dbReference type="EMBL" id="MBB6128881.1"/>
    </source>
</evidence>
<dbReference type="SUPFAM" id="SSF158446">
    <property type="entry name" value="IVS-encoded protein-like"/>
    <property type="match status" value="1"/>
</dbReference>
<dbReference type="CDD" id="cd16377">
    <property type="entry name" value="23S_rRNA_IVP_like"/>
    <property type="match status" value="1"/>
</dbReference>
<dbReference type="RefSeq" id="WP_076375003.1">
    <property type="nucleotide sequence ID" value="NZ_FTMG01000010.1"/>
</dbReference>
<sequence>MSNRIEDLEIYNLSDEFSHKVWTLVVGWDYFAKDTIGKQLVRSSDSIGANIAEGFGRYHYKENKNFCYFSRGSIIETKTWLIKAHTRNLINDEEYQLLIQQLETIHLKLNIYIKHIGNVKK</sequence>
<proteinExistence type="predicted"/>
<dbReference type="EMBL" id="JACHCB010000010">
    <property type="protein sequence ID" value="MBB6110991.1"/>
    <property type="molecule type" value="Genomic_DNA"/>
</dbReference>
<dbReference type="PANTHER" id="PTHR38471">
    <property type="entry name" value="FOUR HELIX BUNDLE PROTEIN"/>
    <property type="match status" value="1"/>
</dbReference>
<keyword evidence="3" id="KW-1185">Reference proteome</keyword>
<dbReference type="EMBL" id="JACHCA010000007">
    <property type="protein sequence ID" value="MBB6128881.1"/>
    <property type="molecule type" value="Genomic_DNA"/>
</dbReference>
<reference evidence="3 4" key="1">
    <citation type="submission" date="2020-08" db="EMBL/GenBank/DDBJ databases">
        <title>Genomic Encyclopedia of Type Strains, Phase IV (KMG-V): Genome sequencing to study the core and pangenomes of soil and plant-associated prokaryotes.</title>
        <authorList>
            <person name="Whitman W."/>
        </authorList>
    </citation>
    <scope>NUCLEOTIDE SEQUENCE [LARGE SCALE GENOMIC DNA]</scope>
    <source>
        <strain evidence="1 3">ANJLi2</strain>
        <strain evidence="2 4">MP601</strain>
    </source>
</reference>
<protein>
    <submittedName>
        <fullName evidence="2">Four helix bundle protein</fullName>
    </submittedName>
</protein>